<evidence type="ECO:0000313" key="2">
    <source>
        <dbReference type="Proteomes" id="UP000002481"/>
    </source>
</evidence>
<dbReference type="RefSeq" id="WP_001668900.1">
    <property type="nucleotide sequence ID" value="NC_002758.2"/>
</dbReference>
<evidence type="ECO:0008006" key="3">
    <source>
        <dbReference type="Google" id="ProtNLM"/>
    </source>
</evidence>
<gene>
    <name evidence="1" type="ordered locus">SAV0802</name>
</gene>
<name>A0A0H3JR64_STAAM</name>
<dbReference type="KEGG" id="sav:SAV0802"/>
<reference evidence="1 2" key="1">
    <citation type="journal article" date="2001" name="Lancet">
        <title>Whole genome sequencing of meticillin-resistant Staphylococcus aureus.</title>
        <authorList>
            <person name="Kuroda M."/>
            <person name="Ohta T."/>
            <person name="Uchiyama I."/>
            <person name="Baba T."/>
            <person name="Yuzawa H."/>
            <person name="Kobayashi I."/>
            <person name="Cui L."/>
            <person name="Oguchi A."/>
            <person name="Aoki K."/>
            <person name="Nagai Y."/>
            <person name="Lian J."/>
            <person name="Ito T."/>
            <person name="Kanamori M."/>
            <person name="Matsumaru H."/>
            <person name="Maruyama A."/>
            <person name="Murakami H."/>
            <person name="Hosoyama A."/>
            <person name="Mizutani-Ui Y."/>
            <person name="Takahashi N.K."/>
            <person name="Sawano T."/>
            <person name="Inoue R."/>
            <person name="Kaito C."/>
            <person name="Sekimizu K."/>
            <person name="Hirakawa H."/>
            <person name="Kuhara S."/>
            <person name="Goto S."/>
            <person name="Yabuzaki J."/>
            <person name="Kanehisa M."/>
            <person name="Yamashita A."/>
            <person name="Oshima K."/>
            <person name="Furuya K."/>
            <person name="Yoshino C."/>
            <person name="Shiba T."/>
            <person name="Hattori M."/>
            <person name="Ogasawara N."/>
            <person name="Hayashi H."/>
            <person name="Hiramatsu K."/>
        </authorList>
    </citation>
    <scope>NUCLEOTIDE SEQUENCE [LARGE SCALE GENOMIC DNA]</scope>
    <source>
        <strain evidence="2">Mu50 / ATCC 700699</strain>
    </source>
</reference>
<dbReference type="HOGENOM" id="CLU_159371_1_0_9"/>
<dbReference type="AlphaFoldDB" id="A0A0H3JR64"/>
<organism evidence="1 2">
    <name type="scientific">Staphylococcus aureus (strain Mu50 / ATCC 700699)</name>
    <dbReference type="NCBI Taxonomy" id="158878"/>
    <lineage>
        <taxon>Bacteria</taxon>
        <taxon>Bacillati</taxon>
        <taxon>Bacillota</taxon>
        <taxon>Bacilli</taxon>
        <taxon>Bacillales</taxon>
        <taxon>Staphylococcaceae</taxon>
        <taxon>Staphylococcus</taxon>
    </lineage>
</organism>
<sequence length="64" mass="7264">MAKKVKLSNQQAHRFMKVSEEYEGSNLTTSLNLGLNVLYQIATLPEPERSKEHITSNGETKIPY</sequence>
<proteinExistence type="predicted"/>
<evidence type="ECO:0000313" key="1">
    <source>
        <dbReference type="EMBL" id="BAB56964.1"/>
    </source>
</evidence>
<protein>
    <recommendedName>
        <fullName evidence="3">Pathogenicity island protein</fullName>
    </recommendedName>
</protein>
<dbReference type="EMBL" id="BA000017">
    <property type="protein sequence ID" value="BAB56964.1"/>
    <property type="molecule type" value="Genomic_DNA"/>
</dbReference>
<accession>A0A0H3JR64</accession>
<dbReference type="Proteomes" id="UP000002481">
    <property type="component" value="Chromosome"/>
</dbReference>